<dbReference type="GO" id="GO:0009249">
    <property type="term" value="P:protein lipoylation"/>
    <property type="evidence" value="ECO:0007669"/>
    <property type="project" value="TreeGrafter"/>
</dbReference>
<dbReference type="GO" id="GO:0005960">
    <property type="term" value="C:glycine cleavage complex"/>
    <property type="evidence" value="ECO:0007669"/>
    <property type="project" value="InterPro"/>
</dbReference>
<proteinExistence type="predicted"/>
<dbReference type="GO" id="GO:0019464">
    <property type="term" value="P:glycine decarboxylation via glycine cleavage system"/>
    <property type="evidence" value="ECO:0007669"/>
    <property type="project" value="InterPro"/>
</dbReference>
<dbReference type="AlphaFoldDB" id="A0A109REN1"/>
<name>A0A109REN1_9LACT</name>
<dbReference type="KEGG" id="aun:AWM73_06685"/>
<sequence>MTKRGNYLFVEQNGDLYTVSMTPELQDDIGTVGYAEFAQEDQVEKDAALLNIEASKTVMEIQSPLKGTVVERHTEVVDQPSLLNSAKSEENWIVRLKDVDPAEFDALEEA</sequence>
<dbReference type="CDD" id="cd06848">
    <property type="entry name" value="GCS_H"/>
    <property type="match status" value="1"/>
</dbReference>
<dbReference type="InterPro" id="IPR011053">
    <property type="entry name" value="Single_hybrid_motif"/>
</dbReference>
<comment type="caution">
    <text evidence="2">The sequence shown here is derived from an EMBL/GenBank/DDBJ whole genome shotgun (WGS) entry which is preliminary data.</text>
</comment>
<evidence type="ECO:0000256" key="1">
    <source>
        <dbReference type="ARBA" id="ARBA00022823"/>
    </source>
</evidence>
<protein>
    <submittedName>
        <fullName evidence="2">Glycine cleavage system protein H</fullName>
    </submittedName>
</protein>
<dbReference type="InterPro" id="IPR033753">
    <property type="entry name" value="GCV_H/Fam206"/>
</dbReference>
<dbReference type="GO" id="GO:0005829">
    <property type="term" value="C:cytosol"/>
    <property type="evidence" value="ECO:0007669"/>
    <property type="project" value="TreeGrafter"/>
</dbReference>
<dbReference type="EMBL" id="VYVN01000022">
    <property type="protein sequence ID" value="KAA9238794.1"/>
    <property type="molecule type" value="Genomic_DNA"/>
</dbReference>
<dbReference type="RefSeq" id="WP_060778637.1">
    <property type="nucleotide sequence ID" value="NZ_CAJHLU010000017.1"/>
</dbReference>
<dbReference type="Pfam" id="PF01597">
    <property type="entry name" value="GCV_H"/>
    <property type="match status" value="1"/>
</dbReference>
<dbReference type="Gene3D" id="2.40.50.100">
    <property type="match status" value="1"/>
</dbReference>
<gene>
    <name evidence="2" type="ORF">F6I34_07755</name>
</gene>
<dbReference type="GeneID" id="89334653"/>
<dbReference type="InterPro" id="IPR002930">
    <property type="entry name" value="GCV_H"/>
</dbReference>
<reference evidence="3" key="1">
    <citation type="submission" date="2019-09" db="EMBL/GenBank/DDBJ databases">
        <title>Draft genome sequence assemblies of isolates from the urinary tract.</title>
        <authorList>
            <person name="Mores C.R."/>
            <person name="Putonti C."/>
            <person name="Wolfe A.J."/>
        </authorList>
    </citation>
    <scope>NUCLEOTIDE SEQUENCE [LARGE SCALE GENOMIC DNA]</scope>
    <source>
        <strain evidence="3">UMB8614</strain>
    </source>
</reference>
<evidence type="ECO:0000313" key="3">
    <source>
        <dbReference type="Proteomes" id="UP000326476"/>
    </source>
</evidence>
<dbReference type="OrthoDB" id="2401220at2"/>
<dbReference type="Proteomes" id="UP000326476">
    <property type="component" value="Unassembled WGS sequence"/>
</dbReference>
<dbReference type="PANTHER" id="PTHR11715">
    <property type="entry name" value="GLYCINE CLEAVAGE SYSTEM H PROTEIN"/>
    <property type="match status" value="1"/>
</dbReference>
<organism evidence="2 3">
    <name type="scientific">Aerococcus tenax</name>
    <dbReference type="NCBI Taxonomy" id="3078812"/>
    <lineage>
        <taxon>Bacteria</taxon>
        <taxon>Bacillati</taxon>
        <taxon>Bacillota</taxon>
        <taxon>Bacilli</taxon>
        <taxon>Lactobacillales</taxon>
        <taxon>Aerococcaceae</taxon>
        <taxon>Aerococcus</taxon>
    </lineage>
</organism>
<evidence type="ECO:0000313" key="2">
    <source>
        <dbReference type="EMBL" id="KAA9238794.1"/>
    </source>
</evidence>
<keyword evidence="1" id="KW-0450">Lipoyl</keyword>
<dbReference type="PANTHER" id="PTHR11715:SF3">
    <property type="entry name" value="GLYCINE CLEAVAGE SYSTEM H PROTEIN-RELATED"/>
    <property type="match status" value="1"/>
</dbReference>
<dbReference type="SUPFAM" id="SSF51230">
    <property type="entry name" value="Single hybrid motif"/>
    <property type="match status" value="1"/>
</dbReference>
<accession>A0A109REN1</accession>
<keyword evidence="3" id="KW-1185">Reference proteome</keyword>